<name>A0A811SBN4_9POAL</name>
<evidence type="ECO:0000313" key="2">
    <source>
        <dbReference type="Proteomes" id="UP000604825"/>
    </source>
</evidence>
<evidence type="ECO:0000313" key="1">
    <source>
        <dbReference type="EMBL" id="CAD6340069.1"/>
    </source>
</evidence>
<sequence length="136" mass="15619">MHLWILKNGVLFYICIRDSVISDIQRDHMESIEKLVPDLASLREDTQSVPNSVHHNNEIESDSPPHVCEIESVKSNQEGYQSWMAVLCPRQDLSEALTNGYLQSRNLRKAWISGLKYLQMWNPTEKVALVIVGKDK</sequence>
<gene>
    <name evidence="1" type="ORF">NCGR_LOCUS64167</name>
</gene>
<organism evidence="1 2">
    <name type="scientific">Miscanthus lutarioriparius</name>
    <dbReference type="NCBI Taxonomy" id="422564"/>
    <lineage>
        <taxon>Eukaryota</taxon>
        <taxon>Viridiplantae</taxon>
        <taxon>Streptophyta</taxon>
        <taxon>Embryophyta</taxon>
        <taxon>Tracheophyta</taxon>
        <taxon>Spermatophyta</taxon>
        <taxon>Magnoliopsida</taxon>
        <taxon>Liliopsida</taxon>
        <taxon>Poales</taxon>
        <taxon>Poaceae</taxon>
        <taxon>PACMAD clade</taxon>
        <taxon>Panicoideae</taxon>
        <taxon>Andropogonodae</taxon>
        <taxon>Andropogoneae</taxon>
        <taxon>Saccharinae</taxon>
        <taxon>Miscanthus</taxon>
    </lineage>
</organism>
<dbReference type="EMBL" id="CAJGYO010000019">
    <property type="protein sequence ID" value="CAD6340069.1"/>
    <property type="molecule type" value="Genomic_DNA"/>
</dbReference>
<reference evidence="1" key="1">
    <citation type="submission" date="2020-10" db="EMBL/GenBank/DDBJ databases">
        <authorList>
            <person name="Han B."/>
            <person name="Lu T."/>
            <person name="Zhao Q."/>
            <person name="Huang X."/>
            <person name="Zhao Y."/>
        </authorList>
    </citation>
    <scope>NUCLEOTIDE SEQUENCE</scope>
</reference>
<protein>
    <submittedName>
        <fullName evidence="1">Uncharacterized protein</fullName>
    </submittedName>
</protein>
<dbReference type="Proteomes" id="UP000604825">
    <property type="component" value="Unassembled WGS sequence"/>
</dbReference>
<accession>A0A811SBN4</accession>
<keyword evidence="2" id="KW-1185">Reference proteome</keyword>
<dbReference type="AlphaFoldDB" id="A0A811SBN4"/>
<dbReference type="OrthoDB" id="1076611at2759"/>
<comment type="caution">
    <text evidence="1">The sequence shown here is derived from an EMBL/GenBank/DDBJ whole genome shotgun (WGS) entry which is preliminary data.</text>
</comment>
<proteinExistence type="predicted"/>